<gene>
    <name evidence="6" type="ORF">E1B28_007234</name>
</gene>
<protein>
    <recommendedName>
        <fullName evidence="5">GH16 domain-containing protein</fullName>
    </recommendedName>
</protein>
<dbReference type="SUPFAM" id="SSF49899">
    <property type="entry name" value="Concanavalin A-like lectins/glucanases"/>
    <property type="match status" value="1"/>
</dbReference>
<evidence type="ECO:0000313" key="7">
    <source>
        <dbReference type="Proteomes" id="UP001049176"/>
    </source>
</evidence>
<dbReference type="PANTHER" id="PTHR10963:SF22">
    <property type="entry name" value="GLYCOSIDASE CRH2-RELATED"/>
    <property type="match status" value="1"/>
</dbReference>
<feature type="chain" id="PRO_5040202147" description="GH16 domain-containing protein" evidence="4">
    <location>
        <begin position="18"/>
        <end position="271"/>
    </location>
</feature>
<dbReference type="OrthoDB" id="4781at2759"/>
<dbReference type="InterPro" id="IPR013320">
    <property type="entry name" value="ConA-like_dom_sf"/>
</dbReference>
<dbReference type="Gene3D" id="2.60.120.200">
    <property type="match status" value="1"/>
</dbReference>
<dbReference type="Proteomes" id="UP001049176">
    <property type="component" value="Chromosome 4"/>
</dbReference>
<evidence type="ECO:0000259" key="5">
    <source>
        <dbReference type="PROSITE" id="PS51762"/>
    </source>
</evidence>
<dbReference type="PROSITE" id="PS51762">
    <property type="entry name" value="GH16_2"/>
    <property type="match status" value="1"/>
</dbReference>
<dbReference type="GO" id="GO:0009277">
    <property type="term" value="C:fungal-type cell wall"/>
    <property type="evidence" value="ECO:0007669"/>
    <property type="project" value="TreeGrafter"/>
</dbReference>
<dbReference type="Pfam" id="PF00722">
    <property type="entry name" value="Glyco_hydro_16"/>
    <property type="match status" value="1"/>
</dbReference>
<dbReference type="InterPro" id="IPR000757">
    <property type="entry name" value="Beta-glucanase-like"/>
</dbReference>
<accession>A0A9P7S163</accession>
<dbReference type="EMBL" id="CM032184">
    <property type="protein sequence ID" value="KAG7093564.1"/>
    <property type="molecule type" value="Genomic_DNA"/>
</dbReference>
<reference evidence="6" key="1">
    <citation type="journal article" date="2021" name="Genome Biol. Evol.">
        <title>The assembled and annotated genome of the fairy-ring fungus Marasmius oreades.</title>
        <authorList>
            <person name="Hiltunen M."/>
            <person name="Ament-Velasquez S.L."/>
            <person name="Johannesson H."/>
        </authorList>
    </citation>
    <scope>NUCLEOTIDE SEQUENCE</scope>
    <source>
        <strain evidence="6">03SP1</strain>
    </source>
</reference>
<feature type="domain" description="GH16" evidence="5">
    <location>
        <begin position="6"/>
        <end position="254"/>
    </location>
</feature>
<feature type="signal peptide" evidence="4">
    <location>
        <begin position="1"/>
        <end position="17"/>
    </location>
</feature>
<evidence type="ECO:0000256" key="1">
    <source>
        <dbReference type="ARBA" id="ARBA00022729"/>
    </source>
</evidence>
<dbReference type="PANTHER" id="PTHR10963">
    <property type="entry name" value="GLYCOSYL HYDROLASE-RELATED"/>
    <property type="match status" value="1"/>
</dbReference>
<keyword evidence="2" id="KW-0378">Hydrolase</keyword>
<dbReference type="GeneID" id="66076310"/>
<keyword evidence="3" id="KW-0326">Glycosidase</keyword>
<comment type="caution">
    <text evidence="6">The sequence shown here is derived from an EMBL/GenBank/DDBJ whole genome shotgun (WGS) entry which is preliminary data.</text>
</comment>
<dbReference type="GO" id="GO:0005975">
    <property type="term" value="P:carbohydrate metabolic process"/>
    <property type="evidence" value="ECO:0007669"/>
    <property type="project" value="InterPro"/>
</dbReference>
<dbReference type="GO" id="GO:0031505">
    <property type="term" value="P:fungal-type cell wall organization"/>
    <property type="evidence" value="ECO:0007669"/>
    <property type="project" value="TreeGrafter"/>
</dbReference>
<dbReference type="InterPro" id="IPR050546">
    <property type="entry name" value="Glycosyl_Hydrlase_16"/>
</dbReference>
<dbReference type="GO" id="GO:0004553">
    <property type="term" value="F:hydrolase activity, hydrolyzing O-glycosyl compounds"/>
    <property type="evidence" value="ECO:0007669"/>
    <property type="project" value="InterPro"/>
</dbReference>
<keyword evidence="7" id="KW-1185">Reference proteome</keyword>
<proteinExistence type="predicted"/>
<dbReference type="GO" id="GO:0016757">
    <property type="term" value="F:glycosyltransferase activity"/>
    <property type="evidence" value="ECO:0007669"/>
    <property type="project" value="TreeGrafter"/>
</dbReference>
<sequence>MLVFLYTSFLLTIPLFAQETYNCVPFQTNFDSPETVSNINDVNPFSSPFIALSPPESYATSSDRGLTLRLLPPDGGARRNGSVNDKLGIGATVNSTFIIGRGSITTFEMESAQQAGSIVAAIWTDSNDNLNDAVRRDEIDWELISADQEAYQTNFYAPTENDPSPHYGIFGERHRTQNGSTISETHQYSILLAEDRIEWAVDGIIVRTHSKENSYIDGALWWPRHNFVVSLGIWDGSGAKGTSHWAKGPIMWDEVVEPIEVFVKMVKVECI</sequence>
<name>A0A9P7S163_9AGAR</name>
<evidence type="ECO:0000256" key="3">
    <source>
        <dbReference type="ARBA" id="ARBA00023295"/>
    </source>
</evidence>
<keyword evidence="1 4" id="KW-0732">Signal</keyword>
<evidence type="ECO:0000313" key="6">
    <source>
        <dbReference type="EMBL" id="KAG7093564.1"/>
    </source>
</evidence>
<dbReference type="AlphaFoldDB" id="A0A9P7S163"/>
<dbReference type="KEGG" id="more:E1B28_007234"/>
<organism evidence="6 7">
    <name type="scientific">Marasmius oreades</name>
    <name type="common">fairy-ring Marasmius</name>
    <dbReference type="NCBI Taxonomy" id="181124"/>
    <lineage>
        <taxon>Eukaryota</taxon>
        <taxon>Fungi</taxon>
        <taxon>Dikarya</taxon>
        <taxon>Basidiomycota</taxon>
        <taxon>Agaricomycotina</taxon>
        <taxon>Agaricomycetes</taxon>
        <taxon>Agaricomycetidae</taxon>
        <taxon>Agaricales</taxon>
        <taxon>Marasmiineae</taxon>
        <taxon>Marasmiaceae</taxon>
        <taxon>Marasmius</taxon>
    </lineage>
</organism>
<evidence type="ECO:0000256" key="4">
    <source>
        <dbReference type="SAM" id="SignalP"/>
    </source>
</evidence>
<evidence type="ECO:0000256" key="2">
    <source>
        <dbReference type="ARBA" id="ARBA00022801"/>
    </source>
</evidence>
<dbReference type="RefSeq" id="XP_043010034.1">
    <property type="nucleotide sequence ID" value="XM_043151952.1"/>
</dbReference>